<accession>A0A3B1APC9</accession>
<protein>
    <submittedName>
        <fullName evidence="1">Uncharacterized protein</fullName>
    </submittedName>
</protein>
<name>A0A3B1APC9_9ZZZZ</name>
<evidence type="ECO:0000313" key="1">
    <source>
        <dbReference type="EMBL" id="VAX01813.1"/>
    </source>
</evidence>
<gene>
    <name evidence="1" type="ORF">MNBD_GAMMA22-158</name>
</gene>
<dbReference type="Gene3D" id="1.25.40.10">
    <property type="entry name" value="Tetratricopeptide repeat domain"/>
    <property type="match status" value="1"/>
</dbReference>
<reference evidence="1" key="1">
    <citation type="submission" date="2018-06" db="EMBL/GenBank/DDBJ databases">
        <authorList>
            <person name="Zhirakovskaya E."/>
        </authorList>
    </citation>
    <scope>NUCLEOTIDE SEQUENCE</scope>
</reference>
<proteinExistence type="predicted"/>
<dbReference type="AlphaFoldDB" id="A0A3B1APC9"/>
<sequence length="459" mass="53039">MMIYLVKFSQVFVLVNKRLMKINSEYSLLRYLLILFITASQPVIAALATENASLGSKSSAPSNYSVPKIKFSKIKPAEKQAAIQEIEKKLALELQAQSISNTEQVKISKQFVKTLLGGDKAVFEALIDKQKMVRRSLAKAIQKLGDLNTQRSKILLGIDNISSILYSKIGSRGHVKFLRLIKHNKSYRGLIRLVTHNGELSYLELITEKNYQHKIKIIDFYDAMLGRNYTTIVSQMLITPKPKAKSDNNKFIIFSKKNTTFQKRYAEMIRYYKKAKYQQALDSFQHLPSSFKATKNALLLRIQIAKAKNTNAYRETLTLLERSYSKRPELALLLSDHYYFSKQYPLALKAIKKYSKHIGGDIALDSLRVKINVNNKKYAQAILIGEAAIQKDNSYEDIYWLLLKAYLHSYQYQQVGSILDVLVDKFNTKFNIDNFYKDPFYREYGFSKQFKKWKASRQL</sequence>
<dbReference type="InterPro" id="IPR011990">
    <property type="entry name" value="TPR-like_helical_dom_sf"/>
</dbReference>
<dbReference type="EMBL" id="UOFS01000050">
    <property type="protein sequence ID" value="VAX01813.1"/>
    <property type="molecule type" value="Genomic_DNA"/>
</dbReference>
<organism evidence="1">
    <name type="scientific">hydrothermal vent metagenome</name>
    <dbReference type="NCBI Taxonomy" id="652676"/>
    <lineage>
        <taxon>unclassified sequences</taxon>
        <taxon>metagenomes</taxon>
        <taxon>ecological metagenomes</taxon>
    </lineage>
</organism>